<evidence type="ECO:0000313" key="5">
    <source>
        <dbReference type="Proteomes" id="UP001642409"/>
    </source>
</evidence>
<accession>A0AA86V2F1</accession>
<dbReference type="Proteomes" id="UP001642409">
    <property type="component" value="Unassembled WGS sequence"/>
</dbReference>
<reference evidence="2" key="1">
    <citation type="submission" date="2023-06" db="EMBL/GenBank/DDBJ databases">
        <authorList>
            <person name="Kurt Z."/>
        </authorList>
    </citation>
    <scope>NUCLEOTIDE SEQUENCE</scope>
</reference>
<dbReference type="EMBL" id="CATOUU010001183">
    <property type="protein sequence ID" value="CAI9978054.1"/>
    <property type="molecule type" value="Genomic_DNA"/>
</dbReference>
<evidence type="ECO:0000313" key="1">
    <source>
        <dbReference type="EMBL" id="CAI9922131.1"/>
    </source>
</evidence>
<evidence type="ECO:0000313" key="4">
    <source>
        <dbReference type="EMBL" id="CAL6034253.1"/>
    </source>
</evidence>
<dbReference type="EMBL" id="CATOUU010000248">
    <property type="protein sequence ID" value="CAI9922131.1"/>
    <property type="molecule type" value="Genomic_DNA"/>
</dbReference>
<dbReference type="AlphaFoldDB" id="A0AA86V2F1"/>
<keyword evidence="5" id="KW-1185">Reference proteome</keyword>
<name>A0AA86V2F1_9EUKA</name>
<dbReference type="EMBL" id="CAXDID020000128">
    <property type="protein sequence ID" value="CAL6034253.1"/>
    <property type="molecule type" value="Genomic_DNA"/>
</dbReference>
<protein>
    <submittedName>
        <fullName evidence="2">Uncharacterized protein</fullName>
    </submittedName>
</protein>
<comment type="caution">
    <text evidence="2">The sequence shown here is derived from an EMBL/GenBank/DDBJ whole genome shotgun (WGS) entry which is preliminary data.</text>
</comment>
<proteinExistence type="predicted"/>
<evidence type="ECO:0000313" key="2">
    <source>
        <dbReference type="EMBL" id="CAI9978054.1"/>
    </source>
</evidence>
<organism evidence="2">
    <name type="scientific">Hexamita inflata</name>
    <dbReference type="NCBI Taxonomy" id="28002"/>
    <lineage>
        <taxon>Eukaryota</taxon>
        <taxon>Metamonada</taxon>
        <taxon>Diplomonadida</taxon>
        <taxon>Hexamitidae</taxon>
        <taxon>Hexamitinae</taxon>
        <taxon>Hexamita</taxon>
    </lineage>
</organism>
<gene>
    <name evidence="3" type="ORF">HINF_LOCUS10892</name>
    <name evidence="4" type="ORF">HINF_LOCUS35359</name>
    <name evidence="2" type="ORF">HINF_LOCUS65699</name>
    <name evidence="1" type="ORF">HINF_LOCUS9776</name>
</gene>
<sequence>MNKIIGCIHINYYCPKSKIPSEICVYILQQSKCIRVVHAFIQPTQPESLLIEESRSSKSFRAHEKIAYIPPPSSELYSQLTPIMTLTQFITQLKDVKELVTTNPFDQWFSDESQIPMEKIQQINAKRDCEMCEFHKTRLEQLKISQNDSEINIQCSKQQAGAIAQQYLYPEASKFNILLKSSKAGSIKTTIMTICERNQNGYYIIKPYNDEYIGGLFTSNYQYLDDIIPADVFCEASENCFVGNSTWQLPINCIQFCRTTVFTPKVEAKTEKFKQKKNKLPEQFENIIIFDFEAFLTEPAVPSEIGALRIVNGELIAIMHCFFKPDPKYWAELIGQEKFRKTIEVVQNITNIPLPDEPEFKQLNAFEGSMIEFNQLFMDFCTLSSTSLQEKQFVTVYKQCQAFSMNDSIMVAKDTYLEQKILTTQLKNTYVQKVCEIEDLHFRLNKTKMDFVDIHSERKYNYCPFHKQFLEQQELLHVHCSLDDSLYLYQKVFPTQQLPKIKTCCQNEPQLTSSQLNTEYIQPDIVIQQQRKQDLLDSVKIVKKFLKQEIVSVEVMRNNIWYAGIKVSGIFDKKELKSRYKYVVDVNCEKMGLVFDFQSVQQQKKVNQILLSCKTLSETPKTFNFVFLETSILSFDPVVLYELHAVRFVNKLRVATLTLRVKIPEQIKLLMKADRKLSTKINLMKRFLKAKQTSALTDYTPETLKSIFDRFCQNASDSLPTQAVSTSVFCKTPQKQVLIVLRAEPKKQIQALKYFNSDFQNSTVEFSRFYSKNFGGVFEPLVENRCEIHKNGYCSVNFLEGVCGIGCLKK</sequence>
<evidence type="ECO:0000313" key="3">
    <source>
        <dbReference type="EMBL" id="CAL5989513.1"/>
    </source>
</evidence>
<reference evidence="3 5" key="2">
    <citation type="submission" date="2024-07" db="EMBL/GenBank/DDBJ databases">
        <authorList>
            <person name="Akdeniz Z."/>
        </authorList>
    </citation>
    <scope>NUCLEOTIDE SEQUENCE [LARGE SCALE GENOMIC DNA]</scope>
</reference>
<dbReference type="EMBL" id="CAXDID020000024">
    <property type="protein sequence ID" value="CAL5989513.1"/>
    <property type="molecule type" value="Genomic_DNA"/>
</dbReference>